<sequence>MVIRTVLYLKSHYCCLQKREENKQEIDKGKKESRRENQWTEGEKKNRSSHSRCKRDIRRISSPSKSASEPSCPFPWQRGQ</sequence>
<evidence type="ECO:0000256" key="1">
    <source>
        <dbReference type="SAM" id="MobiDB-lite"/>
    </source>
</evidence>
<feature type="compositionally biased region" description="Basic residues" evidence="1">
    <location>
        <begin position="47"/>
        <end position="57"/>
    </location>
</feature>
<feature type="compositionally biased region" description="Low complexity" evidence="1">
    <location>
        <begin position="61"/>
        <end position="71"/>
    </location>
</feature>
<feature type="compositionally biased region" description="Basic and acidic residues" evidence="1">
    <location>
        <begin position="22"/>
        <end position="46"/>
    </location>
</feature>
<name>A0A9D3N6V6_9TELE</name>
<feature type="region of interest" description="Disordered" evidence="1">
    <location>
        <begin position="22"/>
        <end position="80"/>
    </location>
</feature>
<evidence type="ECO:0000313" key="3">
    <source>
        <dbReference type="Proteomes" id="UP000824219"/>
    </source>
</evidence>
<gene>
    <name evidence="2" type="ORF">KOW79_020749</name>
</gene>
<reference evidence="2 3" key="1">
    <citation type="submission" date="2021-06" db="EMBL/GenBank/DDBJ databases">
        <title>Chromosome-level genome assembly of the red-tail catfish (Hemibagrus wyckioides).</title>
        <authorList>
            <person name="Shao F."/>
        </authorList>
    </citation>
    <scope>NUCLEOTIDE SEQUENCE [LARGE SCALE GENOMIC DNA]</scope>
    <source>
        <strain evidence="2">EC202008001</strain>
        <tissue evidence="2">Blood</tissue>
    </source>
</reference>
<dbReference type="EMBL" id="JAHKSW010000026">
    <property type="protein sequence ID" value="KAG7315883.1"/>
    <property type="molecule type" value="Genomic_DNA"/>
</dbReference>
<protein>
    <submittedName>
        <fullName evidence="2">Uncharacterized protein</fullName>
    </submittedName>
</protein>
<keyword evidence="3" id="KW-1185">Reference proteome</keyword>
<comment type="caution">
    <text evidence="2">The sequence shown here is derived from an EMBL/GenBank/DDBJ whole genome shotgun (WGS) entry which is preliminary data.</text>
</comment>
<accession>A0A9D3N6V6</accession>
<evidence type="ECO:0000313" key="2">
    <source>
        <dbReference type="EMBL" id="KAG7315883.1"/>
    </source>
</evidence>
<proteinExistence type="predicted"/>
<organism evidence="2 3">
    <name type="scientific">Hemibagrus wyckioides</name>
    <dbReference type="NCBI Taxonomy" id="337641"/>
    <lineage>
        <taxon>Eukaryota</taxon>
        <taxon>Metazoa</taxon>
        <taxon>Chordata</taxon>
        <taxon>Craniata</taxon>
        <taxon>Vertebrata</taxon>
        <taxon>Euteleostomi</taxon>
        <taxon>Actinopterygii</taxon>
        <taxon>Neopterygii</taxon>
        <taxon>Teleostei</taxon>
        <taxon>Ostariophysi</taxon>
        <taxon>Siluriformes</taxon>
        <taxon>Bagridae</taxon>
        <taxon>Hemibagrus</taxon>
    </lineage>
</organism>
<dbReference type="AlphaFoldDB" id="A0A9D3N6V6"/>
<dbReference type="Proteomes" id="UP000824219">
    <property type="component" value="Linkage Group LG26"/>
</dbReference>